<evidence type="ECO:0000256" key="5">
    <source>
        <dbReference type="ARBA" id="ARBA00022840"/>
    </source>
</evidence>
<comment type="caution">
    <text evidence="10">The sequence shown here is derived from an EMBL/GenBank/DDBJ whole genome shotgun (WGS) entry which is preliminary data.</text>
</comment>
<dbReference type="SUPFAM" id="SSF56112">
    <property type="entry name" value="Protein kinase-like (PK-like)"/>
    <property type="match status" value="1"/>
</dbReference>
<name>A0A6A0H023_HYAAZ</name>
<dbReference type="PANTHER" id="PTHR48013:SF15">
    <property type="entry name" value="DUAL SPECIFICITY MITOGEN-ACTIVATED PROTEIN KINASE KINASE 4"/>
    <property type="match status" value="1"/>
</dbReference>
<dbReference type="Gene3D" id="3.30.200.20">
    <property type="entry name" value="Phosphorylase Kinase, domain 1"/>
    <property type="match status" value="1"/>
</dbReference>
<reference evidence="10" key="2">
    <citation type="journal article" date="2018" name="Environ. Sci. Technol.">
        <title>The Toxicogenome of Hyalella azteca: A Model for Sediment Ecotoxicology and Evolutionary Toxicology.</title>
        <authorList>
            <person name="Poynton H.C."/>
            <person name="Hasenbein S."/>
            <person name="Benoit J.B."/>
            <person name="Sepulveda M.S."/>
            <person name="Poelchau M.F."/>
            <person name="Hughes D.S.T."/>
            <person name="Murali S.C."/>
            <person name="Chen S."/>
            <person name="Glastad K.M."/>
            <person name="Goodisman M.A.D."/>
            <person name="Werren J.H."/>
            <person name="Vineis J.H."/>
            <person name="Bowen J.L."/>
            <person name="Friedrich M."/>
            <person name="Jones J."/>
            <person name="Robertson H.M."/>
            <person name="Feyereisen R."/>
            <person name="Mechler-Hickson A."/>
            <person name="Mathers N."/>
            <person name="Lee C.E."/>
            <person name="Colbourne J.K."/>
            <person name="Biales A."/>
            <person name="Johnston J.S."/>
            <person name="Wellborn G.A."/>
            <person name="Rosendale A.J."/>
            <person name="Cridge A.G."/>
            <person name="Munoz-Torres M.C."/>
            <person name="Bain P.A."/>
            <person name="Manny A.R."/>
            <person name="Major K.M."/>
            <person name="Lambert F.N."/>
            <person name="Vulpe C.D."/>
            <person name="Tuck P."/>
            <person name="Blalock B.J."/>
            <person name="Lin Y.Y."/>
            <person name="Smith M.E."/>
            <person name="Ochoa-Acuna H."/>
            <person name="Chen M.M."/>
            <person name="Childers C.P."/>
            <person name="Qu J."/>
            <person name="Dugan S."/>
            <person name="Lee S.L."/>
            <person name="Chao H."/>
            <person name="Dinh H."/>
            <person name="Han Y."/>
            <person name="Doddapaneni H."/>
            <person name="Worley K.C."/>
            <person name="Muzny D.M."/>
            <person name="Gibbs R.A."/>
            <person name="Richards S."/>
        </authorList>
    </citation>
    <scope>NUCLEOTIDE SEQUENCE</scope>
    <source>
        <strain evidence="10">HAZT.00-mixed</strain>
        <tissue evidence="10">Whole organism</tissue>
    </source>
</reference>
<keyword evidence="1" id="KW-0723">Serine/threonine-protein kinase</keyword>
<dbReference type="GO" id="GO:0043068">
    <property type="term" value="P:positive regulation of programmed cell death"/>
    <property type="evidence" value="ECO:0007669"/>
    <property type="project" value="UniProtKB-ARBA"/>
</dbReference>
<dbReference type="PANTHER" id="PTHR48013">
    <property type="entry name" value="DUAL SPECIFICITY MITOGEN-ACTIVATED PROTEIN KINASE KINASE 5-RELATED"/>
    <property type="match status" value="1"/>
</dbReference>
<accession>A0A6A0H023</accession>
<dbReference type="FunFam" id="1.10.510.10:FF:000090">
    <property type="entry name" value="Dual specificity mitogen-activated protein kinase kinase 4"/>
    <property type="match status" value="1"/>
</dbReference>
<keyword evidence="2" id="KW-0808">Transferase</keyword>
<evidence type="ECO:0000256" key="7">
    <source>
        <dbReference type="ARBA" id="ARBA00038999"/>
    </source>
</evidence>
<dbReference type="GO" id="GO:0008545">
    <property type="term" value="F:JUN kinase kinase activity"/>
    <property type="evidence" value="ECO:0007669"/>
    <property type="project" value="TreeGrafter"/>
</dbReference>
<dbReference type="FunFam" id="3.30.200.20:FF:000040">
    <property type="entry name" value="Dual specificity mitogen-activated protein kinase kinase"/>
    <property type="match status" value="1"/>
</dbReference>
<feature type="domain" description="Protein kinase" evidence="9">
    <location>
        <begin position="260"/>
        <end position="516"/>
    </location>
</feature>
<keyword evidence="5" id="KW-0067">ATP-binding</keyword>
<evidence type="ECO:0000313" key="10">
    <source>
        <dbReference type="EMBL" id="KAA0192990.1"/>
    </source>
</evidence>
<proteinExistence type="inferred from homology"/>
<dbReference type="Proteomes" id="UP000711488">
    <property type="component" value="Unassembled WGS sequence"/>
</dbReference>
<reference evidence="10" key="1">
    <citation type="submission" date="2014-08" db="EMBL/GenBank/DDBJ databases">
        <authorList>
            <person name="Murali S."/>
            <person name="Richards S."/>
            <person name="Bandaranaike D."/>
            <person name="Bellair M."/>
            <person name="Blankenburg K."/>
            <person name="Chao H."/>
            <person name="Dinh H."/>
            <person name="Doddapaneni H."/>
            <person name="Dugan-Rocha S."/>
            <person name="Elkadiri S."/>
            <person name="Gnanaolivu R."/>
            <person name="Hughes D."/>
            <person name="Lee S."/>
            <person name="Li M."/>
            <person name="Ming W."/>
            <person name="Munidasa M."/>
            <person name="Muniz J."/>
            <person name="Nguyen L."/>
            <person name="Osuji N."/>
            <person name="Pu L.-L."/>
            <person name="Puazo M."/>
            <person name="Skinner E."/>
            <person name="Qu C."/>
            <person name="Quiroz J."/>
            <person name="Raj R."/>
            <person name="Weissenberger G."/>
            <person name="Xin Y."/>
            <person name="Zou X."/>
            <person name="Han Y."/>
            <person name="Worley K."/>
            <person name="Muzny D."/>
            <person name="Gibbs R."/>
        </authorList>
    </citation>
    <scope>NUCLEOTIDE SEQUENCE</scope>
    <source>
        <strain evidence="10">HAZT.00-mixed</strain>
        <tissue evidence="10">Whole organism</tissue>
    </source>
</reference>
<protein>
    <recommendedName>
        <fullName evidence="7">mitogen-activated protein kinase kinase</fullName>
        <ecNumber evidence="7">2.7.12.2</ecNumber>
    </recommendedName>
</protein>
<dbReference type="PROSITE" id="PS50011">
    <property type="entry name" value="PROTEIN_KINASE_DOM"/>
    <property type="match status" value="1"/>
</dbReference>
<keyword evidence="3" id="KW-0547">Nucleotide-binding</keyword>
<dbReference type="PROSITE" id="PS00108">
    <property type="entry name" value="PROTEIN_KINASE_ST"/>
    <property type="match status" value="1"/>
</dbReference>
<sequence length="551" mass="61065">MPSTTNCGKKYHINALGFLLPALSNMNLNNTATASAATVLSNTAAPVSTAASTPPSTLVEKPRSLNFLCENSKAFVDVHKYSSEDPNSSRNSSWFGSGGSTDQWGNPIVATAPPHPPISAKKKVIVRRVKKTVKKPVSDAQMSGDLVKTDVLLSEPNNLSGSVPEANECLSTPPTIKTICCEASSIKTPSSADKTSNSTENVALLSLSKLSSGSSSDSGGEGSREEKRRNLILHLPPHGSSSSHHHRHHHHTPHRHHSCGDVARERSLKSFGTVNKMVHRKTNTIMAVKRIRSTVDEKEQKQLLMDLDVVMRTWLLLSVQGDCWICMELMDTSLDKFYKFVYETLGDRMPENILGKITVVTLTALNYLKEKLKIIHRDVKPSNILLDRRGNMKLCDFGISGQLVDSIAKTRDAGCRPYMAPERIDPARAPGYDVRSDVWSLGITLMELATGSFPYPKWNSVFEQLTQVVQGDPPRLTNSENGNTFTHEFVDFVNTCLIKEEGARPKYRMLLEHEFVVRWRNEASDVSEYVSDVLDKMASSGLHYTYDSYNY</sequence>
<dbReference type="GO" id="GO:0010508">
    <property type="term" value="P:positive regulation of autophagy"/>
    <property type="evidence" value="ECO:0007669"/>
    <property type="project" value="UniProtKB-ARBA"/>
</dbReference>
<dbReference type="EMBL" id="JQDR03011277">
    <property type="protein sequence ID" value="KAA0192990.1"/>
    <property type="molecule type" value="Genomic_DNA"/>
</dbReference>
<dbReference type="Gene3D" id="1.10.510.10">
    <property type="entry name" value="Transferase(Phosphotransferase) domain 1"/>
    <property type="match status" value="1"/>
</dbReference>
<evidence type="ECO:0000256" key="8">
    <source>
        <dbReference type="SAM" id="MobiDB-lite"/>
    </source>
</evidence>
<dbReference type="EC" id="2.7.12.2" evidence="7"/>
<dbReference type="GO" id="GO:0004674">
    <property type="term" value="F:protein serine/threonine kinase activity"/>
    <property type="evidence" value="ECO:0007669"/>
    <property type="project" value="UniProtKB-KW"/>
</dbReference>
<evidence type="ECO:0000256" key="1">
    <source>
        <dbReference type="ARBA" id="ARBA00022527"/>
    </source>
</evidence>
<evidence type="ECO:0000256" key="3">
    <source>
        <dbReference type="ARBA" id="ARBA00022741"/>
    </source>
</evidence>
<comment type="similarity">
    <text evidence="6">Belongs to the protein kinase superfamily. STE Ser/Thr protein kinase family. MAP kinase kinase subfamily.</text>
</comment>
<feature type="compositionally biased region" description="Basic residues" evidence="8">
    <location>
        <begin position="243"/>
        <end position="257"/>
    </location>
</feature>
<dbReference type="InterPro" id="IPR011009">
    <property type="entry name" value="Kinase-like_dom_sf"/>
</dbReference>
<evidence type="ECO:0000256" key="6">
    <source>
        <dbReference type="ARBA" id="ARBA00038035"/>
    </source>
</evidence>
<evidence type="ECO:0000259" key="9">
    <source>
        <dbReference type="PROSITE" id="PS50011"/>
    </source>
</evidence>
<dbReference type="InterPro" id="IPR008271">
    <property type="entry name" value="Ser/Thr_kinase_AS"/>
</dbReference>
<gene>
    <name evidence="10" type="ORF">HAZT_HAZT005817</name>
</gene>
<dbReference type="SMART" id="SM00220">
    <property type="entry name" value="S_TKc"/>
    <property type="match status" value="1"/>
</dbReference>
<dbReference type="Pfam" id="PF00069">
    <property type="entry name" value="Pkinase"/>
    <property type="match status" value="1"/>
</dbReference>
<dbReference type="GO" id="GO:0005524">
    <property type="term" value="F:ATP binding"/>
    <property type="evidence" value="ECO:0007669"/>
    <property type="project" value="UniProtKB-KW"/>
</dbReference>
<organism evidence="10">
    <name type="scientific">Hyalella azteca</name>
    <name type="common">Amphipod</name>
    <dbReference type="NCBI Taxonomy" id="294128"/>
    <lineage>
        <taxon>Eukaryota</taxon>
        <taxon>Metazoa</taxon>
        <taxon>Ecdysozoa</taxon>
        <taxon>Arthropoda</taxon>
        <taxon>Crustacea</taxon>
        <taxon>Multicrustacea</taxon>
        <taxon>Malacostraca</taxon>
        <taxon>Eumalacostraca</taxon>
        <taxon>Peracarida</taxon>
        <taxon>Amphipoda</taxon>
        <taxon>Senticaudata</taxon>
        <taxon>Talitrida</taxon>
        <taxon>Talitroidea</taxon>
        <taxon>Hyalellidae</taxon>
        <taxon>Hyalella</taxon>
    </lineage>
</organism>
<reference evidence="10" key="3">
    <citation type="submission" date="2019-06" db="EMBL/GenBank/DDBJ databases">
        <authorList>
            <person name="Poynton C."/>
            <person name="Hasenbein S."/>
            <person name="Benoit J.B."/>
            <person name="Sepulveda M.S."/>
            <person name="Poelchau M.F."/>
            <person name="Murali S.C."/>
            <person name="Chen S."/>
            <person name="Glastad K.M."/>
            <person name="Werren J.H."/>
            <person name="Vineis J.H."/>
            <person name="Bowen J.L."/>
            <person name="Friedrich M."/>
            <person name="Jones J."/>
            <person name="Robertson H.M."/>
            <person name="Feyereisen R."/>
            <person name="Mechler-Hickson A."/>
            <person name="Mathers N."/>
            <person name="Lee C.E."/>
            <person name="Colbourne J.K."/>
            <person name="Biales A."/>
            <person name="Johnston J.S."/>
            <person name="Wellborn G.A."/>
            <person name="Rosendale A.J."/>
            <person name="Cridge A.G."/>
            <person name="Munoz-Torres M.C."/>
            <person name="Bain P.A."/>
            <person name="Manny A.R."/>
            <person name="Major K.M."/>
            <person name="Lambert F.N."/>
            <person name="Vulpe C.D."/>
            <person name="Tuck P."/>
            <person name="Blalock B.J."/>
            <person name="Lin Y.-Y."/>
            <person name="Smith M.E."/>
            <person name="Ochoa-Acuna H."/>
            <person name="Chen M.-J.M."/>
            <person name="Childers C.P."/>
            <person name="Qu J."/>
            <person name="Dugan S."/>
            <person name="Lee S.L."/>
            <person name="Chao H."/>
            <person name="Dinh H."/>
            <person name="Han Y."/>
            <person name="Doddapaneni H."/>
            <person name="Worley K.C."/>
            <person name="Muzny D.M."/>
            <person name="Gibbs R.A."/>
            <person name="Richards S."/>
        </authorList>
    </citation>
    <scope>NUCLEOTIDE SEQUENCE</scope>
    <source>
        <strain evidence="10">HAZT.00-mixed</strain>
        <tissue evidence="10">Whole organism</tissue>
    </source>
</reference>
<keyword evidence="4" id="KW-0418">Kinase</keyword>
<dbReference type="AlphaFoldDB" id="A0A6A0H023"/>
<evidence type="ECO:0000256" key="4">
    <source>
        <dbReference type="ARBA" id="ARBA00022777"/>
    </source>
</evidence>
<dbReference type="OrthoDB" id="10252354at2759"/>
<evidence type="ECO:0000256" key="2">
    <source>
        <dbReference type="ARBA" id="ARBA00022679"/>
    </source>
</evidence>
<feature type="region of interest" description="Disordered" evidence="8">
    <location>
        <begin position="234"/>
        <end position="261"/>
    </location>
</feature>
<dbReference type="InterPro" id="IPR000719">
    <property type="entry name" value="Prot_kinase_dom"/>
</dbReference>